<proteinExistence type="predicted"/>
<accession>A0A0E9XLG7</accession>
<evidence type="ECO:0000313" key="1">
    <source>
        <dbReference type="EMBL" id="JAI03237.1"/>
    </source>
</evidence>
<name>A0A0E9XLG7_ANGAN</name>
<dbReference type="AlphaFoldDB" id="A0A0E9XLG7"/>
<organism evidence="1">
    <name type="scientific">Anguilla anguilla</name>
    <name type="common">European freshwater eel</name>
    <name type="synonym">Muraena anguilla</name>
    <dbReference type="NCBI Taxonomy" id="7936"/>
    <lineage>
        <taxon>Eukaryota</taxon>
        <taxon>Metazoa</taxon>
        <taxon>Chordata</taxon>
        <taxon>Craniata</taxon>
        <taxon>Vertebrata</taxon>
        <taxon>Euteleostomi</taxon>
        <taxon>Actinopterygii</taxon>
        <taxon>Neopterygii</taxon>
        <taxon>Teleostei</taxon>
        <taxon>Anguilliformes</taxon>
        <taxon>Anguillidae</taxon>
        <taxon>Anguilla</taxon>
    </lineage>
</organism>
<protein>
    <submittedName>
        <fullName evidence="1">Uncharacterized protein</fullName>
    </submittedName>
</protein>
<sequence length="51" mass="5880">MFCIVVKPLLWEQVGDLGAVVQKILIPMGQHPARHKGYSVWYAYRQCKLAH</sequence>
<reference evidence="1" key="2">
    <citation type="journal article" date="2015" name="Fish Shellfish Immunol.">
        <title>Early steps in the European eel (Anguilla anguilla)-Vibrio vulnificus interaction in the gills: Role of the RtxA13 toxin.</title>
        <authorList>
            <person name="Callol A."/>
            <person name="Pajuelo D."/>
            <person name="Ebbesson L."/>
            <person name="Teles M."/>
            <person name="MacKenzie S."/>
            <person name="Amaro C."/>
        </authorList>
    </citation>
    <scope>NUCLEOTIDE SEQUENCE</scope>
</reference>
<reference evidence="1" key="1">
    <citation type="submission" date="2014-11" db="EMBL/GenBank/DDBJ databases">
        <authorList>
            <person name="Amaro Gonzalez C."/>
        </authorList>
    </citation>
    <scope>NUCLEOTIDE SEQUENCE</scope>
</reference>
<dbReference type="EMBL" id="GBXM01005341">
    <property type="protein sequence ID" value="JAI03237.1"/>
    <property type="molecule type" value="Transcribed_RNA"/>
</dbReference>